<evidence type="ECO:0000256" key="2">
    <source>
        <dbReference type="ARBA" id="ARBA00004479"/>
    </source>
</evidence>
<evidence type="ECO:0000256" key="8">
    <source>
        <dbReference type="ARBA" id="ARBA00022614"/>
    </source>
</evidence>
<evidence type="ECO:0000256" key="22">
    <source>
        <dbReference type="PROSITE-ProRule" id="PRU10141"/>
    </source>
</evidence>
<evidence type="ECO:0000256" key="21">
    <source>
        <dbReference type="ARBA" id="ARBA00048679"/>
    </source>
</evidence>
<dbReference type="InterPro" id="IPR003591">
    <property type="entry name" value="Leu-rich_rpt_typical-subtyp"/>
</dbReference>
<dbReference type="SMART" id="SM00365">
    <property type="entry name" value="LRR_SD22"/>
    <property type="match status" value="7"/>
</dbReference>
<dbReference type="InterPro" id="IPR001611">
    <property type="entry name" value="Leu-rich_rpt"/>
</dbReference>
<dbReference type="PANTHER" id="PTHR48056">
    <property type="entry name" value="LRR RECEPTOR-LIKE SERINE/THREONINE-PROTEIN KINASE-RELATED"/>
    <property type="match status" value="1"/>
</dbReference>
<dbReference type="Gene3D" id="1.10.510.10">
    <property type="entry name" value="Transferase(Phosphotransferase) domain 1"/>
    <property type="match status" value="1"/>
</dbReference>
<organism evidence="25 26">
    <name type="scientific">Sorghum bicolor</name>
    <name type="common">Sorghum</name>
    <name type="synonym">Sorghum vulgare</name>
    <dbReference type="NCBI Taxonomy" id="4558"/>
    <lineage>
        <taxon>Eukaryota</taxon>
        <taxon>Viridiplantae</taxon>
        <taxon>Streptophyta</taxon>
        <taxon>Embryophyta</taxon>
        <taxon>Tracheophyta</taxon>
        <taxon>Spermatophyta</taxon>
        <taxon>Magnoliopsida</taxon>
        <taxon>Liliopsida</taxon>
        <taxon>Poales</taxon>
        <taxon>Poaceae</taxon>
        <taxon>PACMAD clade</taxon>
        <taxon>Panicoideae</taxon>
        <taxon>Andropogonodae</taxon>
        <taxon>Andropogoneae</taxon>
        <taxon>Sorghinae</taxon>
        <taxon>Sorghum</taxon>
    </lineage>
</organism>
<dbReference type="InterPro" id="IPR000719">
    <property type="entry name" value="Prot_kinase_dom"/>
</dbReference>
<dbReference type="Gene3D" id="3.30.200.20">
    <property type="entry name" value="Phosphorylase Kinase, domain 1"/>
    <property type="match status" value="1"/>
</dbReference>
<dbReference type="Pfam" id="PF00560">
    <property type="entry name" value="LRR_1"/>
    <property type="match status" value="7"/>
</dbReference>
<feature type="signal peptide" evidence="23">
    <location>
        <begin position="1"/>
        <end position="20"/>
    </location>
</feature>
<evidence type="ECO:0000256" key="18">
    <source>
        <dbReference type="ARBA" id="ARBA00023170"/>
    </source>
</evidence>
<keyword evidence="19" id="KW-0325">Glycoprotein</keyword>
<evidence type="ECO:0000256" key="10">
    <source>
        <dbReference type="ARBA" id="ARBA00022692"/>
    </source>
</evidence>
<comment type="similarity">
    <text evidence="3">Belongs to the protein kinase superfamily. Ser/Thr protein kinase family.</text>
</comment>
<sequence length="1085" mass="117086">MAFSCIGMALFVLLMPYAAALTPPPSNATDLAALLAFRAQVKDPLGVLVGNWTAAASFCSWVGVSCGHRGRRVTGLEFTDVPLQGSIAPQLGNLSFLSSLVLSNLSLVGPVPDELGGLPRLRILVLSDNSLSGTIPSTLGNLARLETLELDSNNLFGEIPHELQNLRSLQTLDLGGNELSGALMSGLFNNTPDLSVIYLGSNRLTGGIPASIASLSKLEMLVLEDNLLSGPMTPAIFNMSQMQAIYATRNNLSGRIPGNESFHLPMLQVISLGENQFEGPIPLGLSACKNLEMLSLEVNNFTGIVPSWLATLPNLTIIYLSTNDITGKIPIELCNHTKLAGLDLSENKLEGRIPAELGQLTNLKYLSFASNQITGDIPESIGNLSDLTQIDLFGNGLTGSVPVSFKNLLNLSTMYLDNNKLSGTIVHFLAALSTCRMLKTIDISYNTFTGMLQYFIADHNRFTGSIPSTVANLSNLLVLSLGGNNLSEKIPTPVIAMNSLQALDLSYNSLSGTIPEEINGSTSLVNLYLQGNKLAGSIPSGFGSLIQLQYVALSQNSFSSEIPTSLWNLQKVIELDLSQNSLSGSLPADVRKLTTISKMDLSDNQLSGDLPISLGKLNMMIYLNLSRNLFQASIPDSLGKLLNIEELDLSNNVLSGAIPKALANLSYLANLNLSFNRLDGQIPEGGVFSNITLESLMGNNALCGLPTLGIAPCQNKTNHSRSKQQLLKVLLPAVLAFFISASCLCMLVRIKINRKGNTPLSSGTDLLSYQLISHHELVRATNNFSDDNLLGAGSFGKVFKGQLDDESVIAVKVLNMQDESASKSFDTECRALRMVRHRNLLSIISTCSNLDFKALILEYMPHGSLDDWLYSNNGRQLSFLQRVGIMLDVAMALEYLHHQHFEVVLHCDLKPSNILLDKDMIAHVSDFGISKLLVGDGNSITLTSMPGTVGYMAPEVGSTGKASRASDVYSYGIVLLEVFMRKRPTDSMFVGDISLRQWVSQAFPYQLTNVVDSSIQKELNNDIQDASKPPENFSILNTCLASIIDLALLCSSAAPDERIPMSDVVVKLNKIKSNYSSMVAVPGIA</sequence>
<evidence type="ECO:0000256" key="17">
    <source>
        <dbReference type="ARBA" id="ARBA00023136"/>
    </source>
</evidence>
<dbReference type="PANTHER" id="PTHR48056:SF73">
    <property type="entry name" value="LRR RECEPTOR-LIKE SERINE_THREONINE-PROTEIN KINASE EFR"/>
    <property type="match status" value="1"/>
</dbReference>
<dbReference type="Pfam" id="PF13855">
    <property type="entry name" value="LRR_8"/>
    <property type="match status" value="2"/>
</dbReference>
<gene>
    <name evidence="25" type="ORF">BDA96_03G287600</name>
</gene>
<keyword evidence="7" id="KW-0597">Phosphoprotein</keyword>
<evidence type="ECO:0000256" key="11">
    <source>
        <dbReference type="ARBA" id="ARBA00022729"/>
    </source>
</evidence>
<dbReference type="PROSITE" id="PS50011">
    <property type="entry name" value="PROTEIN_KINASE_DOM"/>
    <property type="match status" value="1"/>
</dbReference>
<reference evidence="25" key="2">
    <citation type="submission" date="2020-10" db="EMBL/GenBank/DDBJ databases">
        <authorList>
            <person name="Cooper E.A."/>
            <person name="Brenton Z.W."/>
            <person name="Flinn B.S."/>
            <person name="Jenkins J."/>
            <person name="Shu S."/>
            <person name="Flowers D."/>
            <person name="Luo F."/>
            <person name="Wang Y."/>
            <person name="Xia P."/>
            <person name="Barry K."/>
            <person name="Daum C."/>
            <person name="Lipzen A."/>
            <person name="Yoshinaga Y."/>
            <person name="Schmutz J."/>
            <person name="Saski C."/>
            <person name="Vermerris W."/>
            <person name="Kresovich S."/>
        </authorList>
    </citation>
    <scope>NUCLEOTIDE SEQUENCE</scope>
</reference>
<keyword evidence="5" id="KW-1003">Cell membrane</keyword>
<evidence type="ECO:0000256" key="9">
    <source>
        <dbReference type="ARBA" id="ARBA00022679"/>
    </source>
</evidence>
<comment type="caution">
    <text evidence="25">The sequence shown here is derived from an EMBL/GenBank/DDBJ whole genome shotgun (WGS) entry which is preliminary data.</text>
</comment>
<comment type="subcellular location">
    <subcellularLocation>
        <location evidence="1">Cell membrane</location>
        <topology evidence="1">Single-pass membrane protein</topology>
    </subcellularLocation>
    <subcellularLocation>
        <location evidence="2">Membrane</location>
        <topology evidence="2">Single-pass type I membrane protein</topology>
    </subcellularLocation>
</comment>
<keyword evidence="10" id="KW-0812">Transmembrane</keyword>
<dbReference type="InterPro" id="IPR032675">
    <property type="entry name" value="LRR_dom_sf"/>
</dbReference>
<dbReference type="SMART" id="SM00369">
    <property type="entry name" value="LRR_TYP"/>
    <property type="match status" value="11"/>
</dbReference>
<name>A0A921RFP0_SORBI</name>
<dbReference type="FunFam" id="3.80.10.10:FF:000317">
    <property type="entry name" value="Inactive leucine-rich repeat receptor-like protein kinase"/>
    <property type="match status" value="1"/>
</dbReference>
<keyword evidence="17" id="KW-0472">Membrane</keyword>
<evidence type="ECO:0000256" key="13">
    <source>
        <dbReference type="ARBA" id="ARBA00022741"/>
    </source>
</evidence>
<evidence type="ECO:0000256" key="16">
    <source>
        <dbReference type="ARBA" id="ARBA00022989"/>
    </source>
</evidence>
<evidence type="ECO:0000256" key="19">
    <source>
        <dbReference type="ARBA" id="ARBA00023180"/>
    </source>
</evidence>
<evidence type="ECO:0000259" key="24">
    <source>
        <dbReference type="PROSITE" id="PS50011"/>
    </source>
</evidence>
<dbReference type="Proteomes" id="UP000807115">
    <property type="component" value="Chromosome 3"/>
</dbReference>
<dbReference type="SUPFAM" id="SSF56112">
    <property type="entry name" value="Protein kinase-like (PK-like)"/>
    <property type="match status" value="1"/>
</dbReference>
<keyword evidence="11 23" id="KW-0732">Signal</keyword>
<keyword evidence="9" id="KW-0808">Transferase</keyword>
<dbReference type="FunFam" id="1.10.510.10:FF:000358">
    <property type="entry name" value="Putative leucine-rich repeat receptor-like serine/threonine-protein kinase"/>
    <property type="match status" value="1"/>
</dbReference>
<dbReference type="EMBL" id="CM027682">
    <property type="protein sequence ID" value="KAG0539029.1"/>
    <property type="molecule type" value="Genomic_DNA"/>
</dbReference>
<dbReference type="PROSITE" id="PS00108">
    <property type="entry name" value="PROTEIN_KINASE_ST"/>
    <property type="match status" value="1"/>
</dbReference>
<proteinExistence type="inferred from homology"/>
<evidence type="ECO:0000256" key="6">
    <source>
        <dbReference type="ARBA" id="ARBA00022527"/>
    </source>
</evidence>
<evidence type="ECO:0000313" key="26">
    <source>
        <dbReference type="Proteomes" id="UP000807115"/>
    </source>
</evidence>
<dbReference type="SUPFAM" id="SSF52047">
    <property type="entry name" value="RNI-like"/>
    <property type="match status" value="2"/>
</dbReference>
<accession>A0A921RFP0</accession>
<protein>
    <recommendedName>
        <fullName evidence="4">non-specific serine/threonine protein kinase</fullName>
        <ecNumber evidence="4">2.7.11.1</ecNumber>
    </recommendedName>
</protein>
<dbReference type="FunFam" id="3.80.10.10:FF:000095">
    <property type="entry name" value="LRR receptor-like serine/threonine-protein kinase GSO1"/>
    <property type="match status" value="1"/>
</dbReference>
<evidence type="ECO:0000256" key="20">
    <source>
        <dbReference type="ARBA" id="ARBA00047899"/>
    </source>
</evidence>
<keyword evidence="6" id="KW-0723">Serine/threonine-protein kinase</keyword>
<evidence type="ECO:0000256" key="12">
    <source>
        <dbReference type="ARBA" id="ARBA00022737"/>
    </source>
</evidence>
<keyword evidence="15 22" id="KW-0067">ATP-binding</keyword>
<feature type="binding site" evidence="22">
    <location>
        <position position="812"/>
    </location>
    <ligand>
        <name>ATP</name>
        <dbReference type="ChEBI" id="CHEBI:30616"/>
    </ligand>
</feature>
<dbReference type="InterPro" id="IPR050647">
    <property type="entry name" value="Plant_LRR-RLKs"/>
</dbReference>
<dbReference type="GO" id="GO:0005886">
    <property type="term" value="C:plasma membrane"/>
    <property type="evidence" value="ECO:0007669"/>
    <property type="project" value="UniProtKB-SubCell"/>
</dbReference>
<evidence type="ECO:0000313" key="25">
    <source>
        <dbReference type="EMBL" id="KAG0539029.1"/>
    </source>
</evidence>
<dbReference type="Pfam" id="PF07714">
    <property type="entry name" value="PK_Tyr_Ser-Thr"/>
    <property type="match status" value="1"/>
</dbReference>
<dbReference type="SMART" id="SM00220">
    <property type="entry name" value="S_TKc"/>
    <property type="match status" value="1"/>
</dbReference>
<dbReference type="InterPro" id="IPR017441">
    <property type="entry name" value="Protein_kinase_ATP_BS"/>
</dbReference>
<dbReference type="InterPro" id="IPR013210">
    <property type="entry name" value="LRR_N_plant-typ"/>
</dbReference>
<keyword evidence="12" id="KW-0677">Repeat</keyword>
<keyword evidence="16" id="KW-1133">Transmembrane helix</keyword>
<dbReference type="InterPro" id="IPR008271">
    <property type="entry name" value="Ser/Thr_kinase_AS"/>
</dbReference>
<dbReference type="InterPro" id="IPR001245">
    <property type="entry name" value="Ser-Thr/Tyr_kinase_cat_dom"/>
</dbReference>
<dbReference type="GO" id="GO:0005524">
    <property type="term" value="F:ATP binding"/>
    <property type="evidence" value="ECO:0007669"/>
    <property type="project" value="UniProtKB-UniRule"/>
</dbReference>
<keyword evidence="14" id="KW-0418">Kinase</keyword>
<comment type="catalytic activity">
    <reaction evidence="21">
        <text>L-seryl-[protein] + ATP = O-phospho-L-seryl-[protein] + ADP + H(+)</text>
        <dbReference type="Rhea" id="RHEA:17989"/>
        <dbReference type="Rhea" id="RHEA-COMP:9863"/>
        <dbReference type="Rhea" id="RHEA-COMP:11604"/>
        <dbReference type="ChEBI" id="CHEBI:15378"/>
        <dbReference type="ChEBI" id="CHEBI:29999"/>
        <dbReference type="ChEBI" id="CHEBI:30616"/>
        <dbReference type="ChEBI" id="CHEBI:83421"/>
        <dbReference type="ChEBI" id="CHEBI:456216"/>
        <dbReference type="EC" id="2.7.11.1"/>
    </reaction>
</comment>
<keyword evidence="8" id="KW-0433">Leucine-rich repeat</keyword>
<dbReference type="EC" id="2.7.11.1" evidence="4"/>
<feature type="domain" description="Protein kinase" evidence="24">
    <location>
        <begin position="784"/>
        <end position="1071"/>
    </location>
</feature>
<dbReference type="PRINTS" id="PR00019">
    <property type="entry name" value="LEURICHRPT"/>
</dbReference>
<keyword evidence="13 22" id="KW-0547">Nucleotide-binding</keyword>
<keyword evidence="18" id="KW-0675">Receptor</keyword>
<evidence type="ECO:0000256" key="14">
    <source>
        <dbReference type="ARBA" id="ARBA00022777"/>
    </source>
</evidence>
<dbReference type="Gene3D" id="3.80.10.10">
    <property type="entry name" value="Ribonuclease Inhibitor"/>
    <property type="match status" value="5"/>
</dbReference>
<dbReference type="PROSITE" id="PS00107">
    <property type="entry name" value="PROTEIN_KINASE_ATP"/>
    <property type="match status" value="1"/>
</dbReference>
<evidence type="ECO:0000256" key="1">
    <source>
        <dbReference type="ARBA" id="ARBA00004162"/>
    </source>
</evidence>
<reference evidence="25" key="1">
    <citation type="journal article" date="2019" name="BMC Genomics">
        <title>A new reference genome for Sorghum bicolor reveals high levels of sequence similarity between sweet and grain genotypes: implications for the genetics of sugar metabolism.</title>
        <authorList>
            <person name="Cooper E.A."/>
            <person name="Brenton Z.W."/>
            <person name="Flinn B.S."/>
            <person name="Jenkins J."/>
            <person name="Shu S."/>
            <person name="Flowers D."/>
            <person name="Luo F."/>
            <person name="Wang Y."/>
            <person name="Xia P."/>
            <person name="Barry K."/>
            <person name="Daum C."/>
            <person name="Lipzen A."/>
            <person name="Yoshinaga Y."/>
            <person name="Schmutz J."/>
            <person name="Saski C."/>
            <person name="Vermerris W."/>
            <person name="Kresovich S."/>
        </authorList>
    </citation>
    <scope>NUCLEOTIDE SEQUENCE</scope>
</reference>
<dbReference type="FunFam" id="3.30.200.20:FF:000661">
    <property type="entry name" value="Serine-threonine protein kinase plant-type"/>
    <property type="match status" value="1"/>
</dbReference>
<dbReference type="InterPro" id="IPR011009">
    <property type="entry name" value="Kinase-like_dom_sf"/>
</dbReference>
<evidence type="ECO:0000256" key="4">
    <source>
        <dbReference type="ARBA" id="ARBA00012513"/>
    </source>
</evidence>
<dbReference type="GO" id="GO:0004674">
    <property type="term" value="F:protein serine/threonine kinase activity"/>
    <property type="evidence" value="ECO:0007669"/>
    <property type="project" value="UniProtKB-KW"/>
</dbReference>
<dbReference type="AlphaFoldDB" id="A0A921RFP0"/>
<evidence type="ECO:0000256" key="5">
    <source>
        <dbReference type="ARBA" id="ARBA00022475"/>
    </source>
</evidence>
<comment type="catalytic activity">
    <reaction evidence="20">
        <text>L-threonyl-[protein] + ATP = O-phospho-L-threonyl-[protein] + ADP + H(+)</text>
        <dbReference type="Rhea" id="RHEA:46608"/>
        <dbReference type="Rhea" id="RHEA-COMP:11060"/>
        <dbReference type="Rhea" id="RHEA-COMP:11605"/>
        <dbReference type="ChEBI" id="CHEBI:15378"/>
        <dbReference type="ChEBI" id="CHEBI:30013"/>
        <dbReference type="ChEBI" id="CHEBI:30616"/>
        <dbReference type="ChEBI" id="CHEBI:61977"/>
        <dbReference type="ChEBI" id="CHEBI:456216"/>
        <dbReference type="EC" id="2.7.11.1"/>
    </reaction>
</comment>
<feature type="chain" id="PRO_5036697021" description="non-specific serine/threonine protein kinase" evidence="23">
    <location>
        <begin position="21"/>
        <end position="1085"/>
    </location>
</feature>
<evidence type="ECO:0000256" key="15">
    <source>
        <dbReference type="ARBA" id="ARBA00022840"/>
    </source>
</evidence>
<dbReference type="Pfam" id="PF08263">
    <property type="entry name" value="LRRNT_2"/>
    <property type="match status" value="1"/>
</dbReference>
<evidence type="ECO:0000256" key="3">
    <source>
        <dbReference type="ARBA" id="ARBA00008684"/>
    </source>
</evidence>
<evidence type="ECO:0000256" key="23">
    <source>
        <dbReference type="SAM" id="SignalP"/>
    </source>
</evidence>
<dbReference type="FunFam" id="3.80.10.10:FF:000101">
    <property type="entry name" value="LRR receptor-like serine/threonine-protein kinase ERECTA"/>
    <property type="match status" value="1"/>
</dbReference>
<evidence type="ECO:0000256" key="7">
    <source>
        <dbReference type="ARBA" id="ARBA00022553"/>
    </source>
</evidence>